<keyword evidence="1" id="KW-0812">Transmembrane</keyword>
<feature type="transmembrane region" description="Helical" evidence="1">
    <location>
        <begin position="312"/>
        <end position="329"/>
    </location>
</feature>
<dbReference type="EMBL" id="CAFAAG010000059">
    <property type="protein sequence ID" value="CAB4794070.1"/>
    <property type="molecule type" value="Genomic_DNA"/>
</dbReference>
<feature type="transmembrane region" description="Helical" evidence="1">
    <location>
        <begin position="205"/>
        <end position="225"/>
    </location>
</feature>
<evidence type="ECO:0000256" key="1">
    <source>
        <dbReference type="SAM" id="Phobius"/>
    </source>
</evidence>
<feature type="transmembrane region" description="Helical" evidence="1">
    <location>
        <begin position="147"/>
        <end position="165"/>
    </location>
</feature>
<feature type="transmembrane region" description="Helical" evidence="1">
    <location>
        <begin position="341"/>
        <end position="361"/>
    </location>
</feature>
<dbReference type="AlphaFoldDB" id="A0A6J6X9C9"/>
<feature type="transmembrane region" description="Helical" evidence="1">
    <location>
        <begin position="282"/>
        <end position="306"/>
    </location>
</feature>
<evidence type="ECO:0000313" key="2">
    <source>
        <dbReference type="EMBL" id="CAB4794070.1"/>
    </source>
</evidence>
<feature type="transmembrane region" description="Helical" evidence="1">
    <location>
        <begin position="172"/>
        <end position="199"/>
    </location>
</feature>
<dbReference type="Pfam" id="PF09852">
    <property type="entry name" value="DUF2079"/>
    <property type="match status" value="1"/>
</dbReference>
<organism evidence="2">
    <name type="scientific">freshwater metagenome</name>
    <dbReference type="NCBI Taxonomy" id="449393"/>
    <lineage>
        <taxon>unclassified sequences</taxon>
        <taxon>metagenomes</taxon>
        <taxon>ecological metagenomes</taxon>
    </lineage>
</organism>
<feature type="transmembrane region" description="Helical" evidence="1">
    <location>
        <begin position="124"/>
        <end position="141"/>
    </location>
</feature>
<accession>A0A6J6X9C9</accession>
<feature type="transmembrane region" description="Helical" evidence="1">
    <location>
        <begin position="79"/>
        <end position="112"/>
    </location>
</feature>
<proteinExistence type="predicted"/>
<dbReference type="InterPro" id="IPR018650">
    <property type="entry name" value="STSV1_Orf64"/>
</dbReference>
<reference evidence="2" key="1">
    <citation type="submission" date="2020-05" db="EMBL/GenBank/DDBJ databases">
        <authorList>
            <person name="Chiriac C."/>
            <person name="Salcher M."/>
            <person name="Ghai R."/>
            <person name="Kavagutti S V."/>
        </authorList>
    </citation>
    <scope>NUCLEOTIDE SEQUENCE</scope>
</reference>
<feature type="transmembrane region" description="Helical" evidence="1">
    <location>
        <begin position="12"/>
        <end position="31"/>
    </location>
</feature>
<protein>
    <submittedName>
        <fullName evidence="2">Unannotated protein</fullName>
    </submittedName>
</protein>
<sequence length="476" mass="52990">MNRLSTRVRRISSWTLVVVAAITAYTCYFSFTTVQIHRGLGTSAYDFGLYDQGIWLLSEGKTPFVTLMGRNLFGDHTSFVLLLLVPLMWVFSSTGMLFVVQSVVIACGAIPIYAYARKRLESDALGCMFACTYLLYPAVSWTNVENFHPDSFLGVFIAVALWAALSRKWRWYVVAVVLALLVKEDVVLVVAPIGVWVALRRDVRIGIATVVGAIGAALLCFLVVIRDLTGTAFRNSWRIPFGGFGGLLKTALTAPGTLLRYLTSDGRLTYFMQMLLPTGGMFFIAPSVALIGFTVLLSNIVSTFYYQYQIQYHYSLVVAPILIFGNVYAIGRLGKVARRKAALVVGVASVLSALLLAPLPFARNQIQKFPPSSPAVTAAHELFSKIPSNAVISVFHPLTAQLARRDRIYAFPNPFQRALYGPDVFASGDRLDFADEIEYVMLPIALSEESEQVWRAEIHDYLIVASNNWWILYRRR</sequence>
<gene>
    <name evidence="2" type="ORF">UFOPK2975_00848</name>
</gene>
<keyword evidence="1" id="KW-1133">Transmembrane helix</keyword>
<keyword evidence="1" id="KW-0472">Membrane</keyword>
<name>A0A6J6X9C9_9ZZZZ</name>